<dbReference type="OrthoDB" id="7163085at2"/>
<dbReference type="STRING" id="1359163.NLO413_0929"/>
<protein>
    <submittedName>
        <fullName evidence="1">Uncharacterized protein</fullName>
    </submittedName>
</protein>
<name>A0A0F3NP43_9RICK</name>
<accession>A0A0F3NP43</accession>
<dbReference type="AlphaFoldDB" id="A0A0F3NP43"/>
<dbReference type="EMBL" id="LANX01000001">
    <property type="protein sequence ID" value="KJV69536.1"/>
    <property type="molecule type" value="Genomic_DNA"/>
</dbReference>
<evidence type="ECO:0000313" key="1">
    <source>
        <dbReference type="EMBL" id="KJV69536.1"/>
    </source>
</evidence>
<sequence>MVMFVCYNFQAKANSCVGLIDALKTCKPYKCVIKFVEDKLEYEVLGIRRKGCKYLERDLSGLSLCYLSSDNLNIMSDYLVKIFTKNASINTKQIEVLKSRICRFYASMDGGLIDMGKEFTEENIKDVEYKAGLEKRKAEANSIKSIFFDEDIMKKLRMIKN</sequence>
<keyword evidence="2" id="KW-1185">Reference proteome</keyword>
<organism evidence="1 2">
    <name type="scientific">Candidatus Neoehrlichia procyonis str. RAC413</name>
    <dbReference type="NCBI Taxonomy" id="1359163"/>
    <lineage>
        <taxon>Bacteria</taxon>
        <taxon>Pseudomonadati</taxon>
        <taxon>Pseudomonadota</taxon>
        <taxon>Alphaproteobacteria</taxon>
        <taxon>Rickettsiales</taxon>
        <taxon>Anaplasmataceae</taxon>
        <taxon>Candidatus Neoehrlichia</taxon>
    </lineage>
</organism>
<reference evidence="1 2" key="1">
    <citation type="submission" date="2015-02" db="EMBL/GenBank/DDBJ databases">
        <title>Genome Sequencing of Rickettsiales.</title>
        <authorList>
            <person name="Daugherty S.C."/>
            <person name="Su Q."/>
            <person name="Abolude K."/>
            <person name="Beier-Sexton M."/>
            <person name="Carlyon J.A."/>
            <person name="Carter R."/>
            <person name="Day N.P."/>
            <person name="Dumler S.J."/>
            <person name="Dyachenko V."/>
            <person name="Godinez A."/>
            <person name="Kurtti T.J."/>
            <person name="Lichay M."/>
            <person name="Mullins K.E."/>
            <person name="Ott S."/>
            <person name="Pappas-Brown V."/>
            <person name="Paris D.H."/>
            <person name="Patel P."/>
            <person name="Richards A.L."/>
            <person name="Sadzewicz L."/>
            <person name="Sears K."/>
            <person name="Seidman D."/>
            <person name="Sengamalay N."/>
            <person name="Stenos J."/>
            <person name="Tallon L.J."/>
            <person name="Vincent G."/>
            <person name="Fraser C.M."/>
            <person name="Munderloh U."/>
            <person name="Dunning-Hotopp J.C."/>
        </authorList>
    </citation>
    <scope>NUCLEOTIDE SEQUENCE [LARGE SCALE GENOMIC DNA]</scope>
    <source>
        <strain evidence="1 2">RAC413</strain>
    </source>
</reference>
<comment type="caution">
    <text evidence="1">The sequence shown here is derived from an EMBL/GenBank/DDBJ whole genome shotgun (WGS) entry which is preliminary data.</text>
</comment>
<dbReference type="Proteomes" id="UP000033562">
    <property type="component" value="Unassembled WGS sequence"/>
</dbReference>
<evidence type="ECO:0000313" key="2">
    <source>
        <dbReference type="Proteomes" id="UP000033562"/>
    </source>
</evidence>
<gene>
    <name evidence="1" type="ORF">NLO413_0929</name>
</gene>
<proteinExistence type="predicted"/>